<evidence type="ECO:0000256" key="4">
    <source>
        <dbReference type="ARBA" id="ARBA00022989"/>
    </source>
</evidence>
<keyword evidence="5 6" id="KW-0472">Membrane</keyword>
<dbReference type="AlphaFoldDB" id="A0A523YKY3"/>
<protein>
    <submittedName>
        <fullName evidence="7">Sodium-dependent transporter</fullName>
    </submittedName>
</protein>
<accession>A0A523YKY3</accession>
<gene>
    <name evidence="7" type="ORF">E3J33_04190</name>
</gene>
<feature type="transmembrane region" description="Helical" evidence="6">
    <location>
        <begin position="349"/>
        <end position="372"/>
    </location>
</feature>
<feature type="transmembrane region" description="Helical" evidence="6">
    <location>
        <begin position="89"/>
        <end position="108"/>
    </location>
</feature>
<evidence type="ECO:0000256" key="1">
    <source>
        <dbReference type="ARBA" id="ARBA00004141"/>
    </source>
</evidence>
<organism evidence="7 8">
    <name type="scientific">Aerophobetes bacterium</name>
    <dbReference type="NCBI Taxonomy" id="2030807"/>
    <lineage>
        <taxon>Bacteria</taxon>
        <taxon>Candidatus Aerophobota</taxon>
    </lineage>
</organism>
<evidence type="ECO:0000256" key="6">
    <source>
        <dbReference type="SAM" id="Phobius"/>
    </source>
</evidence>
<dbReference type="InterPro" id="IPR000175">
    <property type="entry name" value="Na/ntran_symport"/>
</dbReference>
<keyword evidence="3 6" id="KW-0812">Transmembrane</keyword>
<feature type="transmembrane region" description="Helical" evidence="6">
    <location>
        <begin position="46"/>
        <end position="68"/>
    </location>
</feature>
<keyword evidence="4 6" id="KW-1133">Transmembrane helix</keyword>
<feature type="transmembrane region" description="Helical" evidence="6">
    <location>
        <begin position="180"/>
        <end position="202"/>
    </location>
</feature>
<feature type="transmembrane region" description="Helical" evidence="6">
    <location>
        <begin position="148"/>
        <end position="168"/>
    </location>
</feature>
<dbReference type="PANTHER" id="PTHR42948">
    <property type="entry name" value="TRANSPORTER"/>
    <property type="match status" value="1"/>
</dbReference>
<evidence type="ECO:0000256" key="3">
    <source>
        <dbReference type="ARBA" id="ARBA00022692"/>
    </source>
</evidence>
<dbReference type="PRINTS" id="PR00176">
    <property type="entry name" value="NANEUSMPORT"/>
</dbReference>
<evidence type="ECO:0000256" key="5">
    <source>
        <dbReference type="ARBA" id="ARBA00023136"/>
    </source>
</evidence>
<evidence type="ECO:0000256" key="2">
    <source>
        <dbReference type="ARBA" id="ARBA00022448"/>
    </source>
</evidence>
<dbReference type="PANTHER" id="PTHR42948:SF1">
    <property type="entry name" value="TRANSPORTER"/>
    <property type="match status" value="1"/>
</dbReference>
<proteinExistence type="predicted"/>
<dbReference type="NCBIfam" id="NF037979">
    <property type="entry name" value="Na_transp"/>
    <property type="match status" value="1"/>
</dbReference>
<feature type="transmembrane region" description="Helical" evidence="6">
    <location>
        <begin position="222"/>
        <end position="247"/>
    </location>
</feature>
<reference evidence="7 8" key="1">
    <citation type="submission" date="2019-03" db="EMBL/GenBank/DDBJ databases">
        <title>Metabolic potential of uncultured bacteria and archaea associated with petroleum seepage in deep-sea sediments.</title>
        <authorList>
            <person name="Dong X."/>
            <person name="Hubert C."/>
        </authorList>
    </citation>
    <scope>NUCLEOTIDE SEQUENCE [LARGE SCALE GENOMIC DNA]</scope>
    <source>
        <strain evidence="7">E29_bin28</strain>
    </source>
</reference>
<comment type="caution">
    <text evidence="7">The sequence shown here is derived from an EMBL/GenBank/DDBJ whole genome shotgun (WGS) entry which is preliminary data.</text>
</comment>
<comment type="subcellular location">
    <subcellularLocation>
        <location evidence="1">Membrane</location>
        <topology evidence="1">Multi-pass membrane protein</topology>
    </subcellularLocation>
</comment>
<feature type="transmembrane region" description="Helical" evidence="6">
    <location>
        <begin position="259"/>
        <end position="281"/>
    </location>
</feature>
<feature type="transmembrane region" description="Helical" evidence="6">
    <location>
        <begin position="309"/>
        <end position="337"/>
    </location>
</feature>
<dbReference type="Proteomes" id="UP000316925">
    <property type="component" value="Unassembled WGS sequence"/>
</dbReference>
<dbReference type="PROSITE" id="PS50267">
    <property type="entry name" value="NA_NEUROTRAN_SYMP_3"/>
    <property type="match status" value="1"/>
</dbReference>
<evidence type="ECO:0000313" key="8">
    <source>
        <dbReference type="Proteomes" id="UP000316925"/>
    </source>
</evidence>
<feature type="transmembrane region" description="Helical" evidence="6">
    <location>
        <begin position="12"/>
        <end position="34"/>
    </location>
</feature>
<dbReference type="EMBL" id="SOIJ01000237">
    <property type="protein sequence ID" value="TET92195.1"/>
    <property type="molecule type" value="Genomic_DNA"/>
</dbReference>
<name>A0A523YKY3_UNCAE</name>
<dbReference type="InterPro" id="IPR037272">
    <property type="entry name" value="SNS_sf"/>
</dbReference>
<dbReference type="CDD" id="cd10336">
    <property type="entry name" value="SLC6sbd_Tyt1-Like"/>
    <property type="match status" value="1"/>
</dbReference>
<dbReference type="Pfam" id="PF00209">
    <property type="entry name" value="SNF"/>
    <property type="match status" value="2"/>
</dbReference>
<dbReference type="GO" id="GO:0016020">
    <property type="term" value="C:membrane"/>
    <property type="evidence" value="ECO:0007669"/>
    <property type="project" value="UniProtKB-SubCell"/>
</dbReference>
<keyword evidence="2" id="KW-0813">Transport</keyword>
<dbReference type="SUPFAM" id="SSF161070">
    <property type="entry name" value="SNF-like"/>
    <property type="match status" value="1"/>
</dbReference>
<evidence type="ECO:0000313" key="7">
    <source>
        <dbReference type="EMBL" id="TET92195.1"/>
    </source>
</evidence>
<sequence>MSDQDSGPKRETFTSFFGLLMTMIGVAVGLGAVWRFPYMVGKFGGAAFVLFYMAIVFFVGIPALMAEWTLGRYTRRGTLGSYERGGFPGGKYVGAFLFFIVFWATGYYSNAVGWVGFHALGEFLNAFGVNLNAAAILPPQKGFNLTSFLLQLMMTGFVIFTCGIVLIKGLRKGIEKASKWIVPTLFIILIILIIRSVTLPGASEGIKWYIGGFRFSELTPSVMAAALGMAFFSMSLGGTFMVIYGSYLNKKANLPRNAILTGIGASTAGILAGFVIFPAVFSFGLEPDSGPGLIFSTLPKTFALMPVGWLFGLLFFLGLFGAAYLSAVAAFEVLVGGAVDNSRIERKKVVFFICGTVYVLAIPPMINFKIFLPWDLIFGSGMQ</sequence>
<feature type="non-terminal residue" evidence="7">
    <location>
        <position position="383"/>
    </location>
</feature>
<dbReference type="InterPro" id="IPR047218">
    <property type="entry name" value="YocR/YhdH-like"/>
</dbReference>